<dbReference type="SMART" id="SM00978">
    <property type="entry name" value="Tim44"/>
    <property type="match status" value="1"/>
</dbReference>
<proteinExistence type="predicted"/>
<evidence type="ECO:0000313" key="5">
    <source>
        <dbReference type="Proteomes" id="UP000004949"/>
    </source>
</evidence>
<dbReference type="STRING" id="1088869.GMO_05940"/>
<keyword evidence="2" id="KW-1133">Transmembrane helix</keyword>
<feature type="domain" description="Tim44-like" evidence="3">
    <location>
        <begin position="110"/>
        <end position="260"/>
    </location>
</feature>
<keyword evidence="2" id="KW-0472">Membrane</keyword>
<dbReference type="NCBIfam" id="NF033779">
    <property type="entry name" value="Tim44_TimA_adap"/>
    <property type="match status" value="1"/>
</dbReference>
<reference evidence="4 5" key="1">
    <citation type="submission" date="2011-10" db="EMBL/GenBank/DDBJ databases">
        <title>Genome sequence of Gluconobacter morbifer G707, isolated from Drosophila gut.</title>
        <authorList>
            <person name="Lee W.-J."/>
            <person name="Kim E.-K."/>
        </authorList>
    </citation>
    <scope>NUCLEOTIDE SEQUENCE [LARGE SCALE GENOMIC DNA]</scope>
    <source>
        <strain evidence="4 5">G707</strain>
    </source>
</reference>
<dbReference type="Gene3D" id="3.10.450.240">
    <property type="match status" value="1"/>
</dbReference>
<name>G6XGH9_9PROT</name>
<evidence type="ECO:0000256" key="1">
    <source>
        <dbReference type="SAM" id="MobiDB-lite"/>
    </source>
</evidence>
<dbReference type="EMBL" id="AGQV01000001">
    <property type="protein sequence ID" value="EHH69287.1"/>
    <property type="molecule type" value="Genomic_DNA"/>
</dbReference>
<dbReference type="InterPro" id="IPR007379">
    <property type="entry name" value="Tim44-like_dom"/>
</dbReference>
<evidence type="ECO:0000259" key="3">
    <source>
        <dbReference type="SMART" id="SM00978"/>
    </source>
</evidence>
<protein>
    <submittedName>
        <fullName evidence="4">Putative translocase transmembrane protein</fullName>
    </submittedName>
</protein>
<dbReference type="InterPro" id="IPR032710">
    <property type="entry name" value="NTF2-like_dom_sf"/>
</dbReference>
<accession>G6XGH9</accession>
<keyword evidence="5" id="KW-1185">Reference proteome</keyword>
<dbReference type="PATRIC" id="fig|1088869.3.peg.604"/>
<dbReference type="InterPro" id="IPR016985">
    <property type="entry name" value="UCP031890_Tim44-rel"/>
</dbReference>
<evidence type="ECO:0000313" key="4">
    <source>
        <dbReference type="EMBL" id="EHH69287.1"/>
    </source>
</evidence>
<dbReference type="Proteomes" id="UP000004949">
    <property type="component" value="Unassembled WGS sequence"/>
</dbReference>
<evidence type="ECO:0000256" key="2">
    <source>
        <dbReference type="SAM" id="Phobius"/>
    </source>
</evidence>
<feature type="region of interest" description="Disordered" evidence="1">
    <location>
        <begin position="59"/>
        <end position="100"/>
    </location>
</feature>
<dbReference type="eggNOG" id="COG4395">
    <property type="taxonomic scope" value="Bacteria"/>
</dbReference>
<organism evidence="4 5">
    <name type="scientific">Gluconobacter morbifer G707</name>
    <dbReference type="NCBI Taxonomy" id="1088869"/>
    <lineage>
        <taxon>Bacteria</taxon>
        <taxon>Pseudomonadati</taxon>
        <taxon>Pseudomonadota</taxon>
        <taxon>Alphaproteobacteria</taxon>
        <taxon>Acetobacterales</taxon>
        <taxon>Acetobacteraceae</taxon>
        <taxon>Gluconobacter</taxon>
    </lineage>
</organism>
<dbReference type="PIRSF" id="PIRSF031890">
    <property type="entry name" value="UCP031890_transporter_Tim44"/>
    <property type="match status" value="1"/>
</dbReference>
<dbReference type="AlphaFoldDB" id="G6XGH9"/>
<dbReference type="SUPFAM" id="SSF54427">
    <property type="entry name" value="NTF2-like"/>
    <property type="match status" value="1"/>
</dbReference>
<keyword evidence="2 4" id="KW-0812">Transmembrane</keyword>
<feature type="transmembrane region" description="Helical" evidence="2">
    <location>
        <begin position="27"/>
        <end position="46"/>
    </location>
</feature>
<gene>
    <name evidence="4" type="ORF">GMO_05940</name>
</gene>
<comment type="caution">
    <text evidence="4">The sequence shown here is derived from an EMBL/GenBank/DDBJ whole genome shotgun (WGS) entry which is preliminary data.</text>
</comment>
<sequence length="261" mass="28074">MSETQTFMSSDKIHLPSGLMDSASAHFPWDIVVLAVLAVALGIRLYRVLGRRIGMQGVRQERPGPFSASAPDSRETRTPPPLPAGAQPNGEGAPPAPQVEYDIPAPATRVGTILGEIAQIAPGFTPSAFLKEAESAFRRIIPAFAVGDKPALAGLLTFETEEAFSQAIDARTEAGEVQRSDLRGIDSLAILDAFLTSSEAEGRIARIEVRIVSRQINLLSDRNGDPIQGTEAVTEFHDLWLFEYATSVSPSNWRLAASRPA</sequence>
<dbReference type="Pfam" id="PF04280">
    <property type="entry name" value="Tim44"/>
    <property type="match status" value="1"/>
</dbReference>